<gene>
    <name evidence="3" type="ORF">B0T24DRAFT_403507</name>
</gene>
<dbReference type="Gene3D" id="3.40.30.10">
    <property type="entry name" value="Glutaredoxin"/>
    <property type="match status" value="1"/>
</dbReference>
<reference evidence="3" key="1">
    <citation type="journal article" date="2023" name="Mol. Phylogenet. Evol.">
        <title>Genome-scale phylogeny and comparative genomics of the fungal order Sordariales.</title>
        <authorList>
            <person name="Hensen N."/>
            <person name="Bonometti L."/>
            <person name="Westerberg I."/>
            <person name="Brannstrom I.O."/>
            <person name="Guillou S."/>
            <person name="Cros-Aarteil S."/>
            <person name="Calhoun S."/>
            <person name="Haridas S."/>
            <person name="Kuo A."/>
            <person name="Mondo S."/>
            <person name="Pangilinan J."/>
            <person name="Riley R."/>
            <person name="LaButti K."/>
            <person name="Andreopoulos B."/>
            <person name="Lipzen A."/>
            <person name="Chen C."/>
            <person name="Yan M."/>
            <person name="Daum C."/>
            <person name="Ng V."/>
            <person name="Clum A."/>
            <person name="Steindorff A."/>
            <person name="Ohm R.A."/>
            <person name="Martin F."/>
            <person name="Silar P."/>
            <person name="Natvig D.O."/>
            <person name="Lalanne C."/>
            <person name="Gautier V."/>
            <person name="Ament-Velasquez S.L."/>
            <person name="Kruys A."/>
            <person name="Hutchinson M.I."/>
            <person name="Powell A.J."/>
            <person name="Barry K."/>
            <person name="Miller A.N."/>
            <person name="Grigoriev I.V."/>
            <person name="Debuchy R."/>
            <person name="Gladieux P."/>
            <person name="Hiltunen Thoren M."/>
            <person name="Johannesson H."/>
        </authorList>
    </citation>
    <scope>NUCLEOTIDE SEQUENCE</scope>
    <source>
        <strain evidence="3">CBS 958.72</strain>
    </source>
</reference>
<dbReference type="SUPFAM" id="SSF47616">
    <property type="entry name" value="GST C-terminal domain-like"/>
    <property type="match status" value="1"/>
</dbReference>
<sequence>MVYHLHITNKNYSSWSLRPWLLMRVLGIPFDEVLHALEETGSFRQPQWSAFSPVARVPCLHVTAHDCEKEPLVLWDSLAIVEHLAEAHSSSISPDDEKNIYPPARAARAWARSATAEMHAGFAALRDELGMNVGLRIALPGADSASEALRADLRRVGELWTDGLARFGGPFLAGSAFSAADAFYAPVVLRLQTYLGSAELLGGDRERVDGYVRLVMQLEEVRAWVDDAIKETARDPPHDEDSIARPGRRLVSDLRAVV</sequence>
<accession>A0AAE0JXF9</accession>
<dbReference type="SUPFAM" id="SSF52833">
    <property type="entry name" value="Thioredoxin-like"/>
    <property type="match status" value="1"/>
</dbReference>
<dbReference type="Proteomes" id="UP001287356">
    <property type="component" value="Unassembled WGS sequence"/>
</dbReference>
<evidence type="ECO:0000256" key="1">
    <source>
        <dbReference type="ARBA" id="ARBA00007409"/>
    </source>
</evidence>
<dbReference type="AlphaFoldDB" id="A0AAE0JXF9"/>
<comment type="caution">
    <text evidence="3">The sequence shown here is derived from an EMBL/GenBank/DDBJ whole genome shotgun (WGS) entry which is preliminary data.</text>
</comment>
<reference evidence="3" key="2">
    <citation type="submission" date="2023-06" db="EMBL/GenBank/DDBJ databases">
        <authorList>
            <consortium name="Lawrence Berkeley National Laboratory"/>
            <person name="Haridas S."/>
            <person name="Hensen N."/>
            <person name="Bonometti L."/>
            <person name="Westerberg I."/>
            <person name="Brannstrom I.O."/>
            <person name="Guillou S."/>
            <person name="Cros-Aarteil S."/>
            <person name="Calhoun S."/>
            <person name="Kuo A."/>
            <person name="Mondo S."/>
            <person name="Pangilinan J."/>
            <person name="Riley R."/>
            <person name="Labutti K."/>
            <person name="Andreopoulos B."/>
            <person name="Lipzen A."/>
            <person name="Chen C."/>
            <person name="Yanf M."/>
            <person name="Daum C."/>
            <person name="Ng V."/>
            <person name="Clum A."/>
            <person name="Steindorff A."/>
            <person name="Ohm R."/>
            <person name="Martin F."/>
            <person name="Silar P."/>
            <person name="Natvig D."/>
            <person name="Lalanne C."/>
            <person name="Gautier V."/>
            <person name="Ament-Velasquez S.L."/>
            <person name="Kruys A."/>
            <person name="Hutchinson M.I."/>
            <person name="Powell A.J."/>
            <person name="Barry K."/>
            <person name="Miller A.N."/>
            <person name="Grigoriev I.V."/>
            <person name="Debuchy R."/>
            <person name="Gladieux P."/>
            <person name="Thoren M.H."/>
            <person name="Johannesson H."/>
        </authorList>
    </citation>
    <scope>NUCLEOTIDE SEQUENCE</scope>
    <source>
        <strain evidence="3">CBS 958.72</strain>
    </source>
</reference>
<dbReference type="Pfam" id="PF13410">
    <property type="entry name" value="GST_C_2"/>
    <property type="match status" value="1"/>
</dbReference>
<dbReference type="InterPro" id="IPR004045">
    <property type="entry name" value="Glutathione_S-Trfase_N"/>
</dbReference>
<dbReference type="EMBL" id="JAULSN010000008">
    <property type="protein sequence ID" value="KAK3365855.1"/>
    <property type="molecule type" value="Genomic_DNA"/>
</dbReference>
<comment type="similarity">
    <text evidence="1">Belongs to the GST superfamily.</text>
</comment>
<evidence type="ECO:0000259" key="2">
    <source>
        <dbReference type="PROSITE" id="PS50404"/>
    </source>
</evidence>
<dbReference type="PANTHER" id="PTHR44051:SF8">
    <property type="entry name" value="GLUTATHIONE S-TRANSFERASE GSTA"/>
    <property type="match status" value="1"/>
</dbReference>
<dbReference type="Pfam" id="PF13409">
    <property type="entry name" value="GST_N_2"/>
    <property type="match status" value="1"/>
</dbReference>
<dbReference type="PROSITE" id="PS50404">
    <property type="entry name" value="GST_NTER"/>
    <property type="match status" value="1"/>
</dbReference>
<dbReference type="InterPro" id="IPR036282">
    <property type="entry name" value="Glutathione-S-Trfase_C_sf"/>
</dbReference>
<keyword evidence="4" id="KW-1185">Reference proteome</keyword>
<feature type="domain" description="GST N-terminal" evidence="2">
    <location>
        <begin position="3"/>
        <end position="92"/>
    </location>
</feature>
<evidence type="ECO:0000313" key="3">
    <source>
        <dbReference type="EMBL" id="KAK3365855.1"/>
    </source>
</evidence>
<dbReference type="PANTHER" id="PTHR44051">
    <property type="entry name" value="GLUTATHIONE S-TRANSFERASE-RELATED"/>
    <property type="match status" value="1"/>
</dbReference>
<dbReference type="InterPro" id="IPR036249">
    <property type="entry name" value="Thioredoxin-like_sf"/>
</dbReference>
<organism evidence="3 4">
    <name type="scientific">Lasiosphaeria ovina</name>
    <dbReference type="NCBI Taxonomy" id="92902"/>
    <lineage>
        <taxon>Eukaryota</taxon>
        <taxon>Fungi</taxon>
        <taxon>Dikarya</taxon>
        <taxon>Ascomycota</taxon>
        <taxon>Pezizomycotina</taxon>
        <taxon>Sordariomycetes</taxon>
        <taxon>Sordariomycetidae</taxon>
        <taxon>Sordariales</taxon>
        <taxon>Lasiosphaeriaceae</taxon>
        <taxon>Lasiosphaeria</taxon>
    </lineage>
</organism>
<name>A0AAE0JXF9_9PEZI</name>
<protein>
    <recommendedName>
        <fullName evidence="2">GST N-terminal domain-containing protein</fullName>
    </recommendedName>
</protein>
<evidence type="ECO:0000313" key="4">
    <source>
        <dbReference type="Proteomes" id="UP001287356"/>
    </source>
</evidence>
<proteinExistence type="inferred from homology"/>
<dbReference type="Gene3D" id="1.20.1050.10">
    <property type="match status" value="1"/>
</dbReference>